<dbReference type="AlphaFoldDB" id="F4Q194"/>
<feature type="region of interest" description="Disordered" evidence="7">
    <location>
        <begin position="1"/>
        <end position="90"/>
    </location>
</feature>
<sequence>MVSDKSSSSNTAATTTTSTMGKRNKLKSVQTITAPHRAGNGHNNNDDDNDDDGDDNDQVLTTAVIVDDSTTINGTRGGLGQDEDQQEEQEGIELDQDIEFYDASSNNNNNSIDSKNIKQDLEHNQTIFTELVTTTTIDCWRSREDPLEWSIKILPLLNEFEQYTIYDNHQNYILCEILIQQMHVGVSPSPLLVSYLRYAIATKMVFTTHLCDLLYQYAQPDRSKHFSAMLSVISDIVNLPSDSFNSLPPFIKKRNQSNNNNKQDEEEEEQEEEEEEKVELLKDDNNKRKRQNGRLQDDDDEDEEKEKENNNNDNDNNSHLLKKRKNQIGSHDNSVYEKELEQQDNDDGKEDIQMNDGDNQQHQQHNQKQQQQQQQKKKKNHHFSEFKEEEAVPKLMVILFKGLIYYFNNNNNNNNNNVGNIGIDMTTILGNGIVCSNLISAIVKNQAVSSAIYFCQHSSAQLYRELSDMFVAIEQNANRMVIPYGISNIFNLELVTNIKSLLFTPYLPHEEIKYLAYDNSQLPINQDQSIIFQLLLEELITGTRLSCTTQSNNNNNNTNNNIVQTEDTFYKLVCYRTLKNMTYTNFIFEIVRTLIQRLSLCMMDGATSAQFKKVKMVLLYRIPKLYESLIHYHNSSCGGVGSGDNIDTPIGSMEGALHLVLQICPELEGEVILPLIFILIRKNLVSSTVIKDKFPSLTSDIESLEYEIQQQQLNHPSAPSSPTTIDSLYSSSFQIRTLNDIKTIKFILKI</sequence>
<evidence type="ECO:0000256" key="6">
    <source>
        <dbReference type="ARBA" id="ARBA00023242"/>
    </source>
</evidence>
<keyword evidence="6" id="KW-0539">Nucleus</keyword>
<dbReference type="GO" id="GO:0003712">
    <property type="term" value="F:transcription coregulator activity"/>
    <property type="evidence" value="ECO:0007669"/>
    <property type="project" value="TreeGrafter"/>
</dbReference>
<evidence type="ECO:0000256" key="2">
    <source>
        <dbReference type="ARBA" id="ARBA00007864"/>
    </source>
</evidence>
<evidence type="ECO:0000313" key="9">
    <source>
        <dbReference type="Proteomes" id="UP000007797"/>
    </source>
</evidence>
<feature type="compositionally biased region" description="Acidic residues" evidence="7">
    <location>
        <begin position="264"/>
        <end position="277"/>
    </location>
</feature>
<evidence type="ECO:0000256" key="7">
    <source>
        <dbReference type="SAM" id="MobiDB-lite"/>
    </source>
</evidence>
<dbReference type="GO" id="GO:0060261">
    <property type="term" value="P:positive regulation of transcription initiation by RNA polymerase II"/>
    <property type="evidence" value="ECO:0007669"/>
    <property type="project" value="TreeGrafter"/>
</dbReference>
<dbReference type="GO" id="GO:0016592">
    <property type="term" value="C:mediator complex"/>
    <property type="evidence" value="ECO:0007669"/>
    <property type="project" value="InterPro"/>
</dbReference>
<dbReference type="EMBL" id="GL883018">
    <property type="protein sequence ID" value="EGG18595.1"/>
    <property type="molecule type" value="Genomic_DNA"/>
</dbReference>
<dbReference type="InterPro" id="IPR021429">
    <property type="entry name" value="Mediator_Med24"/>
</dbReference>
<keyword evidence="3" id="KW-0805">Transcription regulation</keyword>
<accession>F4Q194</accession>
<dbReference type="PANTHER" id="PTHR12898:SF1">
    <property type="entry name" value="MEDIATOR OF RNA POLYMERASE II TRANSCRIPTION SUBUNIT 24"/>
    <property type="match status" value="1"/>
</dbReference>
<gene>
    <name evidence="8" type="ORF">DFA_04089</name>
</gene>
<dbReference type="KEGG" id="dfa:DFA_04089"/>
<organism evidence="8 9">
    <name type="scientific">Cavenderia fasciculata</name>
    <name type="common">Slime mold</name>
    <name type="synonym">Dictyostelium fasciculatum</name>
    <dbReference type="NCBI Taxonomy" id="261658"/>
    <lineage>
        <taxon>Eukaryota</taxon>
        <taxon>Amoebozoa</taxon>
        <taxon>Evosea</taxon>
        <taxon>Eumycetozoa</taxon>
        <taxon>Dictyostelia</taxon>
        <taxon>Acytosteliales</taxon>
        <taxon>Cavenderiaceae</taxon>
        <taxon>Cavenderia</taxon>
    </lineage>
</organism>
<feature type="compositionally biased region" description="Acidic residues" evidence="7">
    <location>
        <begin position="81"/>
        <end position="90"/>
    </location>
</feature>
<dbReference type="Proteomes" id="UP000007797">
    <property type="component" value="Unassembled WGS sequence"/>
</dbReference>
<evidence type="ECO:0000256" key="3">
    <source>
        <dbReference type="ARBA" id="ARBA00023015"/>
    </source>
</evidence>
<dbReference type="GeneID" id="14870606"/>
<proteinExistence type="inferred from homology"/>
<dbReference type="OrthoDB" id="21216at2759"/>
<dbReference type="Pfam" id="PF11277">
    <property type="entry name" value="Med24_N"/>
    <property type="match status" value="1"/>
</dbReference>
<keyword evidence="9" id="KW-1185">Reference proteome</keyword>
<feature type="compositionally biased region" description="Acidic residues" evidence="7">
    <location>
        <begin position="46"/>
        <end position="57"/>
    </location>
</feature>
<comment type="similarity">
    <text evidence="2">Belongs to the Mediator complex subunit 24 family.</text>
</comment>
<name>F4Q194_CACFS</name>
<feature type="compositionally biased region" description="Low complexity" evidence="7">
    <location>
        <begin position="360"/>
        <end position="374"/>
    </location>
</feature>
<dbReference type="PANTHER" id="PTHR12898">
    <property type="entry name" value="MEDIATOR OF RNA POLYMERASE II TRANSCRIPTION SUBUNIT 24"/>
    <property type="match status" value="1"/>
</dbReference>
<feature type="region of interest" description="Disordered" evidence="7">
    <location>
        <begin position="249"/>
        <end position="386"/>
    </location>
</feature>
<feature type="compositionally biased region" description="Low complexity" evidence="7">
    <location>
        <begin position="1"/>
        <end position="19"/>
    </location>
</feature>
<comment type="subcellular location">
    <subcellularLocation>
        <location evidence="1">Nucleus</location>
    </subcellularLocation>
</comment>
<evidence type="ECO:0000256" key="5">
    <source>
        <dbReference type="ARBA" id="ARBA00023163"/>
    </source>
</evidence>
<evidence type="ECO:0000256" key="4">
    <source>
        <dbReference type="ARBA" id="ARBA00023159"/>
    </source>
</evidence>
<evidence type="ECO:0000313" key="8">
    <source>
        <dbReference type="EMBL" id="EGG18595.1"/>
    </source>
</evidence>
<reference evidence="9" key="1">
    <citation type="journal article" date="2011" name="Genome Res.">
        <title>Phylogeny-wide analysis of social amoeba genomes highlights ancient origins for complex intercellular communication.</title>
        <authorList>
            <person name="Heidel A.J."/>
            <person name="Lawal H.M."/>
            <person name="Felder M."/>
            <person name="Schilde C."/>
            <person name="Helps N.R."/>
            <person name="Tunggal B."/>
            <person name="Rivero F."/>
            <person name="John U."/>
            <person name="Schleicher M."/>
            <person name="Eichinger L."/>
            <person name="Platzer M."/>
            <person name="Noegel A.A."/>
            <person name="Schaap P."/>
            <person name="Gloeckner G."/>
        </authorList>
    </citation>
    <scope>NUCLEOTIDE SEQUENCE [LARGE SCALE GENOMIC DNA]</scope>
    <source>
        <strain evidence="9">SH3</strain>
    </source>
</reference>
<dbReference type="RefSeq" id="XP_004366499.1">
    <property type="nucleotide sequence ID" value="XM_004366442.1"/>
</dbReference>
<protein>
    <submittedName>
        <fullName evidence="8">Uncharacterized protein</fullName>
    </submittedName>
</protein>
<keyword evidence="4" id="KW-0010">Activator</keyword>
<evidence type="ECO:0000256" key="1">
    <source>
        <dbReference type="ARBA" id="ARBA00004123"/>
    </source>
</evidence>
<keyword evidence="5" id="KW-0804">Transcription</keyword>